<dbReference type="Proteomes" id="UP001172673">
    <property type="component" value="Unassembled WGS sequence"/>
</dbReference>
<dbReference type="AlphaFoldDB" id="A0AA38X7Y3"/>
<name>A0AA38X7Y3_9EURO</name>
<protein>
    <submittedName>
        <fullName evidence="2">Uncharacterized protein</fullName>
    </submittedName>
</protein>
<evidence type="ECO:0000313" key="2">
    <source>
        <dbReference type="EMBL" id="KAJ9608535.1"/>
    </source>
</evidence>
<proteinExistence type="predicted"/>
<feature type="compositionally biased region" description="Pro residues" evidence="1">
    <location>
        <begin position="244"/>
        <end position="255"/>
    </location>
</feature>
<organism evidence="2 3">
    <name type="scientific">Cladophialophora chaetospira</name>
    <dbReference type="NCBI Taxonomy" id="386627"/>
    <lineage>
        <taxon>Eukaryota</taxon>
        <taxon>Fungi</taxon>
        <taxon>Dikarya</taxon>
        <taxon>Ascomycota</taxon>
        <taxon>Pezizomycotina</taxon>
        <taxon>Eurotiomycetes</taxon>
        <taxon>Chaetothyriomycetidae</taxon>
        <taxon>Chaetothyriales</taxon>
        <taxon>Herpotrichiellaceae</taxon>
        <taxon>Cladophialophora</taxon>
    </lineage>
</organism>
<evidence type="ECO:0000256" key="1">
    <source>
        <dbReference type="SAM" id="MobiDB-lite"/>
    </source>
</evidence>
<reference evidence="2" key="1">
    <citation type="submission" date="2022-10" db="EMBL/GenBank/DDBJ databases">
        <title>Culturing micro-colonial fungi from biological soil crusts in the Mojave desert and describing Neophaeococcomyces mojavensis, and introducing the new genera and species Taxawa tesnikishii.</title>
        <authorList>
            <person name="Kurbessoian T."/>
            <person name="Stajich J.E."/>
        </authorList>
    </citation>
    <scope>NUCLEOTIDE SEQUENCE</scope>
    <source>
        <strain evidence="2">TK_41</strain>
    </source>
</reference>
<keyword evidence="3" id="KW-1185">Reference proteome</keyword>
<dbReference type="EMBL" id="JAPDRK010000010">
    <property type="protein sequence ID" value="KAJ9608535.1"/>
    <property type="molecule type" value="Genomic_DNA"/>
</dbReference>
<feature type="region of interest" description="Disordered" evidence="1">
    <location>
        <begin position="239"/>
        <end position="262"/>
    </location>
</feature>
<accession>A0AA38X7Y3</accession>
<comment type="caution">
    <text evidence="2">The sequence shown here is derived from an EMBL/GenBank/DDBJ whole genome shotgun (WGS) entry which is preliminary data.</text>
</comment>
<sequence>MGREVIFGLRARFLKMIVHDSDFDDRLARSYWERACRSPVYQKLVNHPGLEPVLPLVLSPEQEMEIQQAAAKGTPRKDLHHFVLNALHGSRGLITQAFVGRDTKNMYVYAVFGHGMEGSIPGQVSSGAMAAILQDSIRLWAKYYFPADTSYRLTELDLEFARTAPVQYPLTIGIASSQSSGKLGPGSMLFVGPKPDLPSDWFDPNNWETCVNSATAVIFVDDPSDWRVAAGARGLFEVDHSESWPPPAPRLPPALSPDGVLK</sequence>
<gene>
    <name evidence="2" type="ORF">H2200_007523</name>
</gene>
<evidence type="ECO:0000313" key="3">
    <source>
        <dbReference type="Proteomes" id="UP001172673"/>
    </source>
</evidence>